<evidence type="ECO:0000313" key="4">
    <source>
        <dbReference type="EMBL" id="MBO1362900.1"/>
    </source>
</evidence>
<feature type="domain" description="DUF4369" evidence="3">
    <location>
        <begin position="21"/>
        <end position="111"/>
    </location>
</feature>
<dbReference type="InterPro" id="IPR025380">
    <property type="entry name" value="DUF4369"/>
</dbReference>
<feature type="signal peptide" evidence="2">
    <location>
        <begin position="1"/>
        <end position="20"/>
    </location>
</feature>
<evidence type="ECO:0000313" key="5">
    <source>
        <dbReference type="Proteomes" id="UP000664265"/>
    </source>
</evidence>
<dbReference type="PROSITE" id="PS51257">
    <property type="entry name" value="PROKAR_LIPOPROTEIN"/>
    <property type="match status" value="1"/>
</dbReference>
<evidence type="ECO:0000256" key="2">
    <source>
        <dbReference type="SAM" id="SignalP"/>
    </source>
</evidence>
<feature type="chain" id="PRO_5046659733" evidence="2">
    <location>
        <begin position="21"/>
        <end position="265"/>
    </location>
</feature>
<dbReference type="Pfam" id="PF14289">
    <property type="entry name" value="DUF4369"/>
    <property type="match status" value="1"/>
</dbReference>
<dbReference type="EMBL" id="JAERMS010000006">
    <property type="protein sequence ID" value="MBO1362900.1"/>
    <property type="molecule type" value="Genomic_DNA"/>
</dbReference>
<evidence type="ECO:0000259" key="3">
    <source>
        <dbReference type="Pfam" id="PF14289"/>
    </source>
</evidence>
<reference evidence="4 5" key="1">
    <citation type="submission" date="2021-01" db="EMBL/GenBank/DDBJ databases">
        <title>Prevotella A2931 sp. nov.</title>
        <authorList>
            <person name="Buhl M."/>
            <person name="Oberhettinger P."/>
        </authorList>
    </citation>
    <scope>NUCLEOTIDE SEQUENCE [LARGE SCALE GENOMIC DNA]</scope>
    <source>
        <strain evidence="4 5">A2931</strain>
    </source>
</reference>
<organism evidence="4 5">
    <name type="scientific">Prevotella illustrans</name>
    <dbReference type="NCBI Taxonomy" id="2800387"/>
    <lineage>
        <taxon>Bacteria</taxon>
        <taxon>Pseudomonadati</taxon>
        <taxon>Bacteroidota</taxon>
        <taxon>Bacteroidia</taxon>
        <taxon>Bacteroidales</taxon>
        <taxon>Prevotellaceae</taxon>
        <taxon>Prevotella</taxon>
    </lineage>
</organism>
<keyword evidence="2" id="KW-0732">Signal</keyword>
<dbReference type="Proteomes" id="UP000664265">
    <property type="component" value="Unassembled WGS sequence"/>
</dbReference>
<dbReference type="RefSeq" id="WP_107581052.1">
    <property type="nucleotide sequence ID" value="NZ_JAERMS010000006.1"/>
</dbReference>
<protein>
    <submittedName>
        <fullName evidence="4">DUF4369 domain-containing protein</fullName>
    </submittedName>
</protein>
<feature type="region of interest" description="Disordered" evidence="1">
    <location>
        <begin position="233"/>
        <end position="265"/>
    </location>
</feature>
<keyword evidence="5" id="KW-1185">Reference proteome</keyword>
<sequence length="265" mass="29891">MNKVLYLFLSLIAFTSCVNSYNIQGTSNVSNLDGRKLYLKVLKNNEFKSLDSCDVVHGQFHFSGTYDSVRLANIFMDDESVMPIVIEGGDISVKLDDTQQTVSGTPLNDKLFKFVNKYNQLKNQEAELVHKHDQAIMNGSNMEIVNAHLRNEANRLTEQEDQLVTNFVCENFDNVLGPGVFFMVTIGYQYPELTPWIEDIMSKATDKFKNDPYVKDYYKKAQENEQIMNGLKEIPTNQPIGPAPQGEAPTPNQLALPTSPAAEHK</sequence>
<comment type="caution">
    <text evidence="4">The sequence shown here is derived from an EMBL/GenBank/DDBJ whole genome shotgun (WGS) entry which is preliminary data.</text>
</comment>
<name>A0ABS3M460_9BACT</name>
<proteinExistence type="predicted"/>
<evidence type="ECO:0000256" key="1">
    <source>
        <dbReference type="SAM" id="MobiDB-lite"/>
    </source>
</evidence>
<gene>
    <name evidence="4" type="ORF">JHU38_03760</name>
</gene>
<accession>A0ABS3M460</accession>